<dbReference type="PROSITE" id="PS51273">
    <property type="entry name" value="GATASE_TYPE_1"/>
    <property type="match status" value="1"/>
</dbReference>
<evidence type="ECO:0000256" key="11">
    <source>
        <dbReference type="ARBA" id="ARBA00047838"/>
    </source>
</evidence>
<evidence type="ECO:0000256" key="1">
    <source>
        <dbReference type="ARBA" id="ARBA00004496"/>
    </source>
</evidence>
<dbReference type="EC" id="3.5.1.2" evidence="13"/>
<dbReference type="InterPro" id="IPR017926">
    <property type="entry name" value="GATASE"/>
</dbReference>
<comment type="catalytic activity">
    <reaction evidence="11 13">
        <text>5-[(5-phospho-1-deoxy-D-ribulos-1-ylimino)methylamino]-1-(5-phospho-beta-D-ribosyl)imidazole-4-carboxamide + L-glutamine = D-erythro-1-(imidazol-4-yl)glycerol 3-phosphate + 5-amino-1-(5-phospho-beta-D-ribosyl)imidazole-4-carboxamide + L-glutamate + H(+)</text>
        <dbReference type="Rhea" id="RHEA:24793"/>
        <dbReference type="ChEBI" id="CHEBI:15378"/>
        <dbReference type="ChEBI" id="CHEBI:29985"/>
        <dbReference type="ChEBI" id="CHEBI:58278"/>
        <dbReference type="ChEBI" id="CHEBI:58359"/>
        <dbReference type="ChEBI" id="CHEBI:58475"/>
        <dbReference type="ChEBI" id="CHEBI:58525"/>
        <dbReference type="EC" id="4.3.2.10"/>
    </reaction>
</comment>
<keyword evidence="5 13" id="KW-0028">Amino-acid biosynthesis</keyword>
<evidence type="ECO:0000256" key="10">
    <source>
        <dbReference type="ARBA" id="ARBA00025299"/>
    </source>
</evidence>
<dbReference type="UniPathway" id="UPA00031">
    <property type="reaction ID" value="UER00010"/>
</dbReference>
<dbReference type="GO" id="GO:0000107">
    <property type="term" value="F:imidazoleglycerol-phosphate synthase activity"/>
    <property type="evidence" value="ECO:0007669"/>
    <property type="project" value="UniProtKB-UniRule"/>
</dbReference>
<dbReference type="RefSeq" id="WP_036840007.1">
    <property type="nucleotide sequence ID" value="NZ_CAWLUD010000048.1"/>
</dbReference>
<evidence type="ECO:0000256" key="6">
    <source>
        <dbReference type="ARBA" id="ARBA00022801"/>
    </source>
</evidence>
<comment type="subunit">
    <text evidence="3 13">Heterodimer of HisH and HisF.</text>
</comment>
<dbReference type="PANTHER" id="PTHR42701">
    <property type="entry name" value="IMIDAZOLE GLYCEROL PHOSPHATE SYNTHASE SUBUNIT HISH"/>
    <property type="match status" value="1"/>
</dbReference>
<dbReference type="PIRSF" id="PIRSF000495">
    <property type="entry name" value="Amidotransf_hisH"/>
    <property type="match status" value="1"/>
</dbReference>
<comment type="catalytic activity">
    <reaction evidence="12 13">
        <text>L-glutamine + H2O = L-glutamate + NH4(+)</text>
        <dbReference type="Rhea" id="RHEA:15889"/>
        <dbReference type="ChEBI" id="CHEBI:15377"/>
        <dbReference type="ChEBI" id="CHEBI:28938"/>
        <dbReference type="ChEBI" id="CHEBI:29985"/>
        <dbReference type="ChEBI" id="CHEBI:58359"/>
        <dbReference type="EC" id="3.5.1.2"/>
    </reaction>
</comment>
<dbReference type="AlphaFoldDB" id="A0A081RV17"/>
<dbReference type="SUPFAM" id="SSF52317">
    <property type="entry name" value="Class I glutamine amidotransferase-like"/>
    <property type="match status" value="1"/>
</dbReference>
<evidence type="ECO:0000256" key="3">
    <source>
        <dbReference type="ARBA" id="ARBA00011152"/>
    </source>
</evidence>
<comment type="pathway">
    <text evidence="2 13">Amino-acid biosynthesis; L-histidine biosynthesis; L-histidine from 5-phospho-alpha-D-ribose 1-diphosphate: step 5/9.</text>
</comment>
<dbReference type="GO" id="GO:0000105">
    <property type="term" value="P:L-histidine biosynthetic process"/>
    <property type="evidence" value="ECO:0007669"/>
    <property type="project" value="UniProtKB-UniRule"/>
</dbReference>
<keyword evidence="16" id="KW-0328">Glycosyltransferase</keyword>
<sequence length="204" mass="22608">MMVYIVDYGMGNIGSIKRAISACGFDSKIASTAQDIMVADKIILPGVGSFNKAMTEIRSRGLEAAIIQSALEDKIPTLGICLGMQILATEGQEHGKTEGLNLIPGTVSHLQSQKKDIRVPHVGWNSVSYTLESPIFTNIPSNSDFYFVHSYYFKTQCEMHTIAQTQHGETFTCAVHKDNIYGTQFHPEKSQQYGLKLLKNFLEL</sequence>
<comment type="function">
    <text evidence="10 13">IGPS catalyzes the conversion of PRFAR and glutamine to IGP, AICAR and glutamate. The HisH subunit catalyzes the hydrolysis of glutamine to glutamate and ammonia as part of the synthesis of IGP and AICAR. The resulting ammonia molecule is channeled to the active site of HisF.</text>
</comment>
<evidence type="ECO:0000256" key="7">
    <source>
        <dbReference type="ARBA" id="ARBA00022962"/>
    </source>
</evidence>
<dbReference type="FunFam" id="3.40.50.880:FF:000009">
    <property type="entry name" value="Imidazole glycerol phosphate synthase subunit HisH"/>
    <property type="match status" value="1"/>
</dbReference>
<keyword evidence="7 13" id="KW-0315">Glutamine amidotransferase</keyword>
<protein>
    <recommendedName>
        <fullName evidence="13">Imidazole glycerol phosphate synthase subunit HisH</fullName>
        <ecNumber evidence="13">4.3.2.10</ecNumber>
    </recommendedName>
    <alternativeName>
        <fullName evidence="13">IGP synthase glutaminase subunit</fullName>
        <ecNumber evidence="13">3.5.1.2</ecNumber>
    </alternativeName>
    <alternativeName>
        <fullName evidence="13">IGP synthase subunit HisH</fullName>
    </alternativeName>
    <alternativeName>
        <fullName evidence="13">ImGP synthase subunit HisH</fullName>
        <shortName evidence="13">IGPS subunit HisH</shortName>
    </alternativeName>
</protein>
<feature type="domain" description="Glutamine amidotransferase" evidence="15">
    <location>
        <begin position="5"/>
        <end position="202"/>
    </location>
</feature>
<dbReference type="Gene3D" id="3.40.50.880">
    <property type="match status" value="1"/>
</dbReference>
<name>A0A081RV17_PHOTE</name>
<gene>
    <name evidence="13" type="primary">hisH</name>
    <name evidence="16" type="ORF">MEG1DRAFT_02856</name>
</gene>
<evidence type="ECO:0000256" key="13">
    <source>
        <dbReference type="HAMAP-Rule" id="MF_00278"/>
    </source>
</evidence>
<keyword evidence="16" id="KW-0808">Transferase</keyword>
<keyword evidence="6 13" id="KW-0378">Hydrolase</keyword>
<evidence type="ECO:0000256" key="12">
    <source>
        <dbReference type="ARBA" id="ARBA00049534"/>
    </source>
</evidence>
<dbReference type="GO" id="GO:0004359">
    <property type="term" value="F:glutaminase activity"/>
    <property type="evidence" value="ECO:0007669"/>
    <property type="project" value="UniProtKB-EC"/>
</dbReference>
<dbReference type="HAMAP" id="MF_00278">
    <property type="entry name" value="HisH"/>
    <property type="match status" value="1"/>
</dbReference>
<evidence type="ECO:0000256" key="9">
    <source>
        <dbReference type="ARBA" id="ARBA00023239"/>
    </source>
</evidence>
<keyword evidence="9 13" id="KW-0456">Lyase</keyword>
<comment type="caution">
    <text evidence="16">The sequence shown here is derived from an EMBL/GenBank/DDBJ whole genome shotgun (WGS) entry which is preliminary data.</text>
</comment>
<evidence type="ECO:0000256" key="14">
    <source>
        <dbReference type="PIRSR" id="PIRSR000495-1"/>
    </source>
</evidence>
<organism evidence="16 17">
    <name type="scientific">Photorhabdus temperata subsp. temperata Meg1</name>
    <dbReference type="NCBI Taxonomy" id="1393735"/>
    <lineage>
        <taxon>Bacteria</taxon>
        <taxon>Pseudomonadati</taxon>
        <taxon>Pseudomonadota</taxon>
        <taxon>Gammaproteobacteria</taxon>
        <taxon>Enterobacterales</taxon>
        <taxon>Morganellaceae</taxon>
        <taxon>Photorhabdus</taxon>
    </lineage>
</organism>
<dbReference type="EMBL" id="JGVH01000048">
    <property type="protein sequence ID" value="KER02520.1"/>
    <property type="molecule type" value="Genomic_DNA"/>
</dbReference>
<dbReference type="EC" id="4.3.2.10" evidence="13"/>
<accession>A0A081RV17</accession>
<evidence type="ECO:0000259" key="15">
    <source>
        <dbReference type="Pfam" id="PF00117"/>
    </source>
</evidence>
<evidence type="ECO:0000256" key="4">
    <source>
        <dbReference type="ARBA" id="ARBA00022490"/>
    </source>
</evidence>
<reference evidence="16 17" key="1">
    <citation type="submission" date="2014-03" db="EMBL/GenBank/DDBJ databases">
        <title>Draft Genome of Photorhabdus temperata Meg1.</title>
        <authorList>
            <person name="Hurst S.G.IV."/>
            <person name="Morris K."/>
            <person name="Thomas K."/>
            <person name="Tisa L.S."/>
        </authorList>
    </citation>
    <scope>NUCLEOTIDE SEQUENCE [LARGE SCALE GENOMIC DNA]</scope>
    <source>
        <strain evidence="16 17">Meg1</strain>
    </source>
</reference>
<keyword evidence="4 13" id="KW-0963">Cytoplasm</keyword>
<dbReference type="Proteomes" id="UP000028002">
    <property type="component" value="Unassembled WGS sequence"/>
</dbReference>
<evidence type="ECO:0000313" key="17">
    <source>
        <dbReference type="Proteomes" id="UP000028002"/>
    </source>
</evidence>
<dbReference type="InterPro" id="IPR029062">
    <property type="entry name" value="Class_I_gatase-like"/>
</dbReference>
<dbReference type="InterPro" id="IPR010139">
    <property type="entry name" value="Imidazole-glycPsynth_HisH"/>
</dbReference>
<evidence type="ECO:0000256" key="8">
    <source>
        <dbReference type="ARBA" id="ARBA00023102"/>
    </source>
</evidence>
<dbReference type="GO" id="GO:0005737">
    <property type="term" value="C:cytoplasm"/>
    <property type="evidence" value="ECO:0007669"/>
    <property type="project" value="UniProtKB-SubCell"/>
</dbReference>
<feature type="active site" evidence="13 14">
    <location>
        <position position="188"/>
    </location>
</feature>
<dbReference type="Pfam" id="PF00117">
    <property type="entry name" value="GATase"/>
    <property type="match status" value="1"/>
</dbReference>
<feature type="active site" evidence="13 14">
    <location>
        <position position="186"/>
    </location>
</feature>
<evidence type="ECO:0000256" key="5">
    <source>
        <dbReference type="ARBA" id="ARBA00022605"/>
    </source>
</evidence>
<dbReference type="PATRIC" id="fig|1393735.3.peg.2910"/>
<dbReference type="NCBIfam" id="TIGR01855">
    <property type="entry name" value="IMP_synth_hisH"/>
    <property type="match status" value="1"/>
</dbReference>
<evidence type="ECO:0000313" key="16">
    <source>
        <dbReference type="EMBL" id="KER02520.1"/>
    </source>
</evidence>
<keyword evidence="8 13" id="KW-0368">Histidine biosynthesis</keyword>
<feature type="active site" description="Nucleophile" evidence="13 14">
    <location>
        <position position="81"/>
    </location>
</feature>
<proteinExistence type="inferred from homology"/>
<dbReference type="CDD" id="cd01748">
    <property type="entry name" value="GATase1_IGP_Synthase"/>
    <property type="match status" value="1"/>
</dbReference>
<evidence type="ECO:0000256" key="2">
    <source>
        <dbReference type="ARBA" id="ARBA00005091"/>
    </source>
</evidence>
<dbReference type="PANTHER" id="PTHR42701:SF1">
    <property type="entry name" value="IMIDAZOLE GLYCEROL PHOSPHATE SYNTHASE SUBUNIT HISH"/>
    <property type="match status" value="1"/>
</dbReference>
<dbReference type="GO" id="GO:0016829">
    <property type="term" value="F:lyase activity"/>
    <property type="evidence" value="ECO:0007669"/>
    <property type="project" value="UniProtKB-KW"/>
</dbReference>
<comment type="subcellular location">
    <subcellularLocation>
        <location evidence="1 13">Cytoplasm</location>
    </subcellularLocation>
</comment>